<dbReference type="PANTHER" id="PTHR30146">
    <property type="entry name" value="LACI-RELATED TRANSCRIPTIONAL REPRESSOR"/>
    <property type="match status" value="1"/>
</dbReference>
<evidence type="ECO:0000256" key="1">
    <source>
        <dbReference type="ARBA" id="ARBA00023015"/>
    </source>
</evidence>
<sequence length="348" mass="36964">MSATPLHSPAGGRRISMPDVARLAGVSAQTVSRVSSGSPGVAEATRQQVIAAMNELGYRPNSAARALKRGSFRTIGVILFSLSSTGNARTLEAIALRAAEEDYAVALIPVSTPTQAGMRGAFSRLNELAVDAVIVIMEIHLLDAGTMFLPPGVHAVVVDSDASDDYTVIDSDQANGSRMAVEHLLSLGHQTVWHMAGPEESFASERRITAWRTTLAAHGCTEPPLLRGDWSADSGYEAGLSLADSDCTAVFVSNDQMALGVLRAFHERGIRVPQDVSVVGFDDIPDSSSFSPPLTTVHQDFAAVGRRCVDKALKQMRENSTEPGRELVPTRLIVRESTAGASGARSRT</sequence>
<keyword evidence="6" id="KW-1185">Reference proteome</keyword>
<dbReference type="SUPFAM" id="SSF47413">
    <property type="entry name" value="lambda repressor-like DNA-binding domains"/>
    <property type="match status" value="1"/>
</dbReference>
<keyword evidence="2 5" id="KW-0238">DNA-binding</keyword>
<keyword evidence="3" id="KW-0804">Transcription</keyword>
<dbReference type="InterPro" id="IPR028082">
    <property type="entry name" value="Peripla_BP_I"/>
</dbReference>
<dbReference type="AlphaFoldDB" id="A0A8A4ZHT0"/>
<accession>A0A8A4ZHT0</accession>
<dbReference type="InterPro" id="IPR000843">
    <property type="entry name" value="HTH_LacI"/>
</dbReference>
<evidence type="ECO:0000256" key="2">
    <source>
        <dbReference type="ARBA" id="ARBA00023125"/>
    </source>
</evidence>
<dbReference type="Gene3D" id="3.40.50.2300">
    <property type="match status" value="2"/>
</dbReference>
<dbReference type="Gene3D" id="1.10.260.40">
    <property type="entry name" value="lambda repressor-like DNA-binding domains"/>
    <property type="match status" value="1"/>
</dbReference>
<organism evidence="5 6">
    <name type="scientific">Pengzhenrongella sicca</name>
    <dbReference type="NCBI Taxonomy" id="2819238"/>
    <lineage>
        <taxon>Bacteria</taxon>
        <taxon>Bacillati</taxon>
        <taxon>Actinomycetota</taxon>
        <taxon>Actinomycetes</taxon>
        <taxon>Micrococcales</taxon>
        <taxon>Pengzhenrongella</taxon>
    </lineage>
</organism>
<name>A0A8A4ZHT0_9MICO</name>
<evidence type="ECO:0000259" key="4">
    <source>
        <dbReference type="PROSITE" id="PS50932"/>
    </source>
</evidence>
<dbReference type="RefSeq" id="WP_227424392.1">
    <property type="nucleotide sequence ID" value="NZ_CP071868.1"/>
</dbReference>
<dbReference type="KEGG" id="psic:J4E96_03370"/>
<keyword evidence="1" id="KW-0805">Transcription regulation</keyword>
<dbReference type="SUPFAM" id="SSF53822">
    <property type="entry name" value="Periplasmic binding protein-like I"/>
    <property type="match status" value="1"/>
</dbReference>
<evidence type="ECO:0000256" key="3">
    <source>
        <dbReference type="ARBA" id="ARBA00023163"/>
    </source>
</evidence>
<dbReference type="Proteomes" id="UP000663937">
    <property type="component" value="Chromosome"/>
</dbReference>
<protein>
    <submittedName>
        <fullName evidence="5">LacI family DNA-binding transcriptional regulator</fullName>
    </submittedName>
</protein>
<dbReference type="SMART" id="SM00354">
    <property type="entry name" value="HTH_LACI"/>
    <property type="match status" value="1"/>
</dbReference>
<dbReference type="PROSITE" id="PS50932">
    <property type="entry name" value="HTH_LACI_2"/>
    <property type="match status" value="1"/>
</dbReference>
<proteinExistence type="predicted"/>
<dbReference type="Pfam" id="PF13377">
    <property type="entry name" value="Peripla_BP_3"/>
    <property type="match status" value="1"/>
</dbReference>
<dbReference type="InterPro" id="IPR010982">
    <property type="entry name" value="Lambda_DNA-bd_dom_sf"/>
</dbReference>
<dbReference type="EMBL" id="CP071868">
    <property type="protein sequence ID" value="QTE30077.1"/>
    <property type="molecule type" value="Genomic_DNA"/>
</dbReference>
<evidence type="ECO:0000313" key="6">
    <source>
        <dbReference type="Proteomes" id="UP000663937"/>
    </source>
</evidence>
<dbReference type="Pfam" id="PF00356">
    <property type="entry name" value="LacI"/>
    <property type="match status" value="1"/>
</dbReference>
<feature type="domain" description="HTH lacI-type" evidence="4">
    <location>
        <begin position="15"/>
        <end position="69"/>
    </location>
</feature>
<dbReference type="GO" id="GO:0003700">
    <property type="term" value="F:DNA-binding transcription factor activity"/>
    <property type="evidence" value="ECO:0007669"/>
    <property type="project" value="TreeGrafter"/>
</dbReference>
<dbReference type="CDD" id="cd01574">
    <property type="entry name" value="PBP1_LacI"/>
    <property type="match status" value="1"/>
</dbReference>
<dbReference type="InterPro" id="IPR046335">
    <property type="entry name" value="LacI/GalR-like_sensor"/>
</dbReference>
<gene>
    <name evidence="5" type="ORF">J4E96_03370</name>
</gene>
<dbReference type="PANTHER" id="PTHR30146:SF153">
    <property type="entry name" value="LACTOSE OPERON REPRESSOR"/>
    <property type="match status" value="1"/>
</dbReference>
<evidence type="ECO:0000313" key="5">
    <source>
        <dbReference type="EMBL" id="QTE30077.1"/>
    </source>
</evidence>
<dbReference type="CDD" id="cd01392">
    <property type="entry name" value="HTH_LacI"/>
    <property type="match status" value="1"/>
</dbReference>
<dbReference type="GO" id="GO:0000976">
    <property type="term" value="F:transcription cis-regulatory region binding"/>
    <property type="evidence" value="ECO:0007669"/>
    <property type="project" value="TreeGrafter"/>
</dbReference>
<reference evidence="5" key="1">
    <citation type="submission" date="2021-03" db="EMBL/GenBank/DDBJ databases">
        <title>Pengzhenrongella sicca gen. nov., sp. nov., a new member of suborder Micrococcineae isolated from High-Arctic tundra soil.</title>
        <authorList>
            <person name="Peng F."/>
        </authorList>
    </citation>
    <scope>NUCLEOTIDE SEQUENCE</scope>
    <source>
        <strain evidence="5">LRZ-2</strain>
    </source>
</reference>